<sequence>MKSSSIATALVCLMATTAAQAQQAAQQQEGKQAQPPTTTEPHSIAGGALLGVEVRELTLIATGYRASKILGDTVYNDKNERIGRLEDLIIKPDGTVSYAILEVGGFLGMGTHRVAIPVGQFTGVKPRITLPGATKDTLKKMPEFTYAKGQ</sequence>
<feature type="domain" description="PRC-barrel" evidence="3">
    <location>
        <begin position="63"/>
        <end position="121"/>
    </location>
</feature>
<feature type="signal peptide" evidence="2">
    <location>
        <begin position="1"/>
        <end position="21"/>
    </location>
</feature>
<evidence type="ECO:0000256" key="1">
    <source>
        <dbReference type="SAM" id="MobiDB-lite"/>
    </source>
</evidence>
<dbReference type="EMBL" id="CP022163">
    <property type="protein sequence ID" value="ATB28477.1"/>
    <property type="molecule type" value="Genomic_DNA"/>
</dbReference>
<dbReference type="RefSeq" id="WP_245919608.1">
    <property type="nucleotide sequence ID" value="NZ_CP022163.1"/>
</dbReference>
<dbReference type="SUPFAM" id="SSF50346">
    <property type="entry name" value="PRC-barrel domain"/>
    <property type="match status" value="1"/>
</dbReference>
<feature type="chain" id="PRO_5012648341" evidence="2">
    <location>
        <begin position="22"/>
        <end position="150"/>
    </location>
</feature>
<dbReference type="Pfam" id="PF05239">
    <property type="entry name" value="PRC"/>
    <property type="match status" value="1"/>
</dbReference>
<dbReference type="PANTHER" id="PTHR36505:SF1">
    <property type="entry name" value="BLR1072 PROTEIN"/>
    <property type="match status" value="1"/>
</dbReference>
<evidence type="ECO:0000259" key="3">
    <source>
        <dbReference type="Pfam" id="PF05239"/>
    </source>
</evidence>
<protein>
    <submittedName>
        <fullName evidence="4">Photosystem reaction center subunit H</fullName>
    </submittedName>
</protein>
<proteinExistence type="predicted"/>
<keyword evidence="5" id="KW-1185">Reference proteome</keyword>
<organism evidence="4 5">
    <name type="scientific">Melittangium boletus DSM 14713</name>
    <dbReference type="NCBI Taxonomy" id="1294270"/>
    <lineage>
        <taxon>Bacteria</taxon>
        <taxon>Pseudomonadati</taxon>
        <taxon>Myxococcota</taxon>
        <taxon>Myxococcia</taxon>
        <taxon>Myxococcales</taxon>
        <taxon>Cystobacterineae</taxon>
        <taxon>Archangiaceae</taxon>
        <taxon>Melittangium</taxon>
    </lineage>
</organism>
<evidence type="ECO:0000313" key="4">
    <source>
        <dbReference type="EMBL" id="ATB28477.1"/>
    </source>
</evidence>
<reference evidence="4 5" key="1">
    <citation type="submission" date="2017-06" db="EMBL/GenBank/DDBJ databases">
        <authorList>
            <person name="Kim H.J."/>
            <person name="Triplett B.A."/>
        </authorList>
    </citation>
    <scope>NUCLEOTIDE SEQUENCE [LARGE SCALE GENOMIC DNA]</scope>
    <source>
        <strain evidence="4 5">DSM 14713</strain>
    </source>
</reference>
<gene>
    <name evidence="4" type="ORF">MEBOL_001924</name>
</gene>
<dbReference type="Gene3D" id="2.30.30.240">
    <property type="entry name" value="PRC-barrel domain"/>
    <property type="match status" value="1"/>
</dbReference>
<accession>A0A250IBG3</accession>
<dbReference type="InterPro" id="IPR027275">
    <property type="entry name" value="PRC-brl_dom"/>
</dbReference>
<evidence type="ECO:0000256" key="2">
    <source>
        <dbReference type="SAM" id="SignalP"/>
    </source>
</evidence>
<name>A0A250IBG3_9BACT</name>
<dbReference type="AlphaFoldDB" id="A0A250IBG3"/>
<dbReference type="Proteomes" id="UP000217289">
    <property type="component" value="Chromosome"/>
</dbReference>
<dbReference type="PANTHER" id="PTHR36505">
    <property type="entry name" value="BLR1072 PROTEIN"/>
    <property type="match status" value="1"/>
</dbReference>
<feature type="region of interest" description="Disordered" evidence="1">
    <location>
        <begin position="25"/>
        <end position="44"/>
    </location>
</feature>
<keyword evidence="2" id="KW-0732">Signal</keyword>
<evidence type="ECO:0000313" key="5">
    <source>
        <dbReference type="Proteomes" id="UP000217289"/>
    </source>
</evidence>
<dbReference type="InterPro" id="IPR011033">
    <property type="entry name" value="PRC_barrel-like_sf"/>
</dbReference>
<feature type="compositionally biased region" description="Polar residues" evidence="1">
    <location>
        <begin position="29"/>
        <end position="41"/>
    </location>
</feature>
<dbReference type="KEGG" id="mbd:MEBOL_001924"/>